<organism evidence="2 3">
    <name type="scientific">Prauserella cavernicola</name>
    <dbReference type="NCBI Taxonomy" id="2800127"/>
    <lineage>
        <taxon>Bacteria</taxon>
        <taxon>Bacillati</taxon>
        <taxon>Actinomycetota</taxon>
        <taxon>Actinomycetes</taxon>
        <taxon>Pseudonocardiales</taxon>
        <taxon>Pseudonocardiaceae</taxon>
        <taxon>Prauserella</taxon>
    </lineage>
</organism>
<name>A0A934QR13_9PSEU</name>
<feature type="transmembrane region" description="Helical" evidence="1">
    <location>
        <begin position="151"/>
        <end position="170"/>
    </location>
</feature>
<gene>
    <name evidence="2" type="ORF">JHE00_05735</name>
</gene>
<keyword evidence="1" id="KW-1133">Transmembrane helix</keyword>
<feature type="transmembrane region" description="Helical" evidence="1">
    <location>
        <begin position="191"/>
        <end position="208"/>
    </location>
</feature>
<sequence length="241" mass="25880">MNLGSTLGVALVLGLVGLAILTALWPTERSAHKLLAKWGIDDPAQDETDIAMQYLRRRRFWYPWLFLALPTPLAAIGFGDDNTLGVIGATLVLGGLLAELFAQRPAMQTRREATLEHRGVRDFAPMWTLIVTAVAEIAALTYVVVRADWPALAVAAGAAVASWLIMALAVRRPVQGTRRVDLALRHRSARVALGLGIGTVAAMCWQVNAFPEFVGFVVSIAAMIAIASPPRRLPAIAARAG</sequence>
<dbReference type="Proteomes" id="UP000635245">
    <property type="component" value="Unassembled WGS sequence"/>
</dbReference>
<feature type="transmembrane region" description="Helical" evidence="1">
    <location>
        <begin position="6"/>
        <end position="25"/>
    </location>
</feature>
<evidence type="ECO:0000256" key="1">
    <source>
        <dbReference type="SAM" id="Phobius"/>
    </source>
</evidence>
<evidence type="ECO:0000313" key="2">
    <source>
        <dbReference type="EMBL" id="MBK1783824.1"/>
    </source>
</evidence>
<comment type="caution">
    <text evidence="2">The sequence shown here is derived from an EMBL/GenBank/DDBJ whole genome shotgun (WGS) entry which is preliminary data.</text>
</comment>
<keyword evidence="3" id="KW-1185">Reference proteome</keyword>
<dbReference type="RefSeq" id="WP_200315418.1">
    <property type="nucleotide sequence ID" value="NZ_JAENJH010000001.1"/>
</dbReference>
<reference evidence="2" key="1">
    <citation type="submission" date="2020-12" db="EMBL/GenBank/DDBJ databases">
        <title>Prauserella sp. ASG 168, a novel actinomycete isolated from cave rock.</title>
        <authorList>
            <person name="Suriyachadkun C."/>
        </authorList>
    </citation>
    <scope>NUCLEOTIDE SEQUENCE</scope>
    <source>
        <strain evidence="2">ASG 168</strain>
    </source>
</reference>
<proteinExistence type="predicted"/>
<feature type="transmembrane region" description="Helical" evidence="1">
    <location>
        <begin position="60"/>
        <end position="78"/>
    </location>
</feature>
<feature type="transmembrane region" description="Helical" evidence="1">
    <location>
        <begin position="84"/>
        <end position="102"/>
    </location>
</feature>
<evidence type="ECO:0000313" key="3">
    <source>
        <dbReference type="Proteomes" id="UP000635245"/>
    </source>
</evidence>
<protein>
    <submittedName>
        <fullName evidence="2">Uncharacterized protein</fullName>
    </submittedName>
</protein>
<dbReference type="AlphaFoldDB" id="A0A934QR13"/>
<feature type="transmembrane region" description="Helical" evidence="1">
    <location>
        <begin position="214"/>
        <end position="230"/>
    </location>
</feature>
<keyword evidence="1" id="KW-0472">Membrane</keyword>
<accession>A0A934QR13</accession>
<feature type="transmembrane region" description="Helical" evidence="1">
    <location>
        <begin position="123"/>
        <end position="145"/>
    </location>
</feature>
<dbReference type="EMBL" id="JAENJH010000001">
    <property type="protein sequence ID" value="MBK1783824.1"/>
    <property type="molecule type" value="Genomic_DNA"/>
</dbReference>
<keyword evidence="1" id="KW-0812">Transmembrane</keyword>